<keyword evidence="5" id="KW-1185">Reference proteome</keyword>
<evidence type="ECO:0000256" key="2">
    <source>
        <dbReference type="SAM" id="Phobius"/>
    </source>
</evidence>
<accession>A0A9Q8LI05</accession>
<gene>
    <name evidence="4" type="ORF">CLAFUR5_06509</name>
</gene>
<dbReference type="PANTHER" id="PTHR40788:SF1">
    <property type="entry name" value="IPA PROTEIN"/>
    <property type="match status" value="1"/>
</dbReference>
<feature type="transmembrane region" description="Helical" evidence="2">
    <location>
        <begin position="176"/>
        <end position="196"/>
    </location>
</feature>
<feature type="transmembrane region" description="Helical" evidence="2">
    <location>
        <begin position="361"/>
        <end position="379"/>
    </location>
</feature>
<dbReference type="OrthoDB" id="5819582at2759"/>
<evidence type="ECO:0000259" key="3">
    <source>
        <dbReference type="Pfam" id="PF01757"/>
    </source>
</evidence>
<dbReference type="GeneID" id="71986387"/>
<reference evidence="4" key="1">
    <citation type="submission" date="2021-12" db="EMBL/GenBank/DDBJ databases">
        <authorList>
            <person name="Zaccaron A."/>
            <person name="Stergiopoulos I."/>
        </authorList>
    </citation>
    <scope>NUCLEOTIDE SEQUENCE</scope>
    <source>
        <strain evidence="4">Race5_Kim</strain>
    </source>
</reference>
<dbReference type="RefSeq" id="XP_047762106.1">
    <property type="nucleotide sequence ID" value="XM_047905657.1"/>
</dbReference>
<dbReference type="AlphaFoldDB" id="A0A9Q8LI05"/>
<dbReference type="EMBL" id="CP090167">
    <property type="protein sequence ID" value="UJO17740.1"/>
    <property type="molecule type" value="Genomic_DNA"/>
</dbReference>
<organism evidence="4 5">
    <name type="scientific">Passalora fulva</name>
    <name type="common">Tomato leaf mold</name>
    <name type="synonym">Cladosporium fulvum</name>
    <dbReference type="NCBI Taxonomy" id="5499"/>
    <lineage>
        <taxon>Eukaryota</taxon>
        <taxon>Fungi</taxon>
        <taxon>Dikarya</taxon>
        <taxon>Ascomycota</taxon>
        <taxon>Pezizomycotina</taxon>
        <taxon>Dothideomycetes</taxon>
        <taxon>Dothideomycetidae</taxon>
        <taxon>Mycosphaerellales</taxon>
        <taxon>Mycosphaerellaceae</taxon>
        <taxon>Fulvia</taxon>
    </lineage>
</organism>
<feature type="compositionally biased region" description="Polar residues" evidence="1">
    <location>
        <begin position="57"/>
        <end position="71"/>
    </location>
</feature>
<feature type="compositionally biased region" description="Pro residues" evidence="1">
    <location>
        <begin position="1144"/>
        <end position="1156"/>
    </location>
</feature>
<evidence type="ECO:0000313" key="5">
    <source>
        <dbReference type="Proteomes" id="UP000756132"/>
    </source>
</evidence>
<keyword evidence="2" id="KW-0472">Membrane</keyword>
<evidence type="ECO:0000256" key="1">
    <source>
        <dbReference type="SAM" id="MobiDB-lite"/>
    </source>
</evidence>
<keyword evidence="2" id="KW-1133">Transmembrane helix</keyword>
<feature type="transmembrane region" description="Helical" evidence="2">
    <location>
        <begin position="135"/>
        <end position="156"/>
    </location>
</feature>
<dbReference type="Pfam" id="PF01757">
    <property type="entry name" value="Acyl_transf_3"/>
    <property type="match status" value="1"/>
</dbReference>
<evidence type="ECO:0000313" key="4">
    <source>
        <dbReference type="EMBL" id="UJO17740.1"/>
    </source>
</evidence>
<feature type="transmembrane region" description="Helical" evidence="2">
    <location>
        <begin position="261"/>
        <end position="279"/>
    </location>
</feature>
<proteinExistence type="predicted"/>
<dbReference type="KEGG" id="ffu:CLAFUR5_06509"/>
<reference evidence="4" key="2">
    <citation type="journal article" date="2022" name="Microb. Genom.">
        <title>A chromosome-scale genome assembly of the tomato pathogen Cladosporium fulvum reveals a compartmentalized genome architecture and the presence of a dispensable chromosome.</title>
        <authorList>
            <person name="Zaccaron A.Z."/>
            <person name="Chen L.H."/>
            <person name="Samaras A."/>
            <person name="Stergiopoulos I."/>
        </authorList>
    </citation>
    <scope>NUCLEOTIDE SEQUENCE</scope>
    <source>
        <strain evidence="4">Race5_Kim</strain>
    </source>
</reference>
<dbReference type="InterPro" id="IPR002656">
    <property type="entry name" value="Acyl_transf_3_dom"/>
</dbReference>
<feature type="transmembrane region" description="Helical" evidence="2">
    <location>
        <begin position="408"/>
        <end position="427"/>
    </location>
</feature>
<feature type="domain" description="Acyltransferase 3" evidence="3">
    <location>
        <begin position="80"/>
        <end position="496"/>
    </location>
</feature>
<keyword evidence="2" id="KW-0812">Transmembrane</keyword>
<dbReference type="Proteomes" id="UP000756132">
    <property type="component" value="Chromosome 5"/>
</dbReference>
<dbReference type="GO" id="GO:0016747">
    <property type="term" value="F:acyltransferase activity, transferring groups other than amino-acyl groups"/>
    <property type="evidence" value="ECO:0007669"/>
    <property type="project" value="InterPro"/>
</dbReference>
<sequence>MHSSSPYAMCGEEWQPCAVTDTSMRKHKDSVPARLWRHLCDYLHGNTVKYKRLGPGRTSNIQSFPTPSGTKTRTDSKTAAYDGLRGLACLVVFNFHFLYPYTKTITHGYAVDTEDVNWRYPHQLPFLCLLVRGRAMVTLFFAISGYVLSYNFLASARGDLSLHGITRLASLTLRRWMRLFIPASFSMLLVCFATYLGAFDKGRQLAGTGLVTGAWEEHPPRFDTFAEQWEDFRKMWWSWSNLWEWRFYYGNYDPHTWTIPVELRGSMVLFMILLASLGLKQRWRFGLIALVMSYCFCTGKWHLATFIAGALIADFHLTWPRSDRTPSADPVDDEKDFDHPSKFPTFEVAQRRQRYLVTRRYSAILSKWFVFLLGLYILSFPDDKAEVTPGFVVLRRWTPPMYNYPHHFWHSFASIFIIWSVTTIPTVREILNWPFPQYLGKTSYGFYLVHGPLLHSLGFALQPKIFAALGHETVTRWCFGLLVGWVIMLGVSIGVAHLFWKFVDVPLVKLTKRIEKVASRERGDRGGVALAGRNNTNMASRNNKKDMLTYGATVETVVSLQRDLARKYRNVGPQVNDIWRGFTPKQRETAMKEATGDGMVLKHSRDPSMGDLFHFISEYNLRDMTADPEHFLDMLRFCAETDLTDQVGMRDGPYIMWSMETHRFRGRPGDDGRDDFMIFLSGENYGKPMRSTDPNANFLQENPVLANSGICFPAATGQLILLRQNLFFQYFNHLIEEVLELGSSTRIREPPSKTRSTTSTLTNAMSVMRLQPPPLKLTLSDVLVQALEQKLSLEEYLDVLRTEPQVLNSAVQSMYYSRPELVPDEKGRILPALTDEYISMALFDTVTGAVQAIAYWQYIFRLLQKLDDLDDKFKRPFILDELANACHLEYRRAQKAFRRQMSSPSAFTVKRFRHISTTQDLGVPKIAIKGRPSDYTVSDPQVHYILQLCHPDTTPKQAVEWIQKLDAHNAKFAGDHARLLEDEMTALGGLAVIVSFIQAMSTTISLNPSGKQAQRFVSRSAKLVEELNRLKSQADFGDHVIPMYNILEPGVATAALQALNDFVVHTTGEKLGLLYHDLSEDSLADLEESYLQAKAKAVAAEQATTYVPFPTLSQSTGAGIIHPTTNIKAKTRGTPRELDITAPPKEPPTPATPPPKLRVKASTAAVFNTIFSTSEAKGFVAWSDFEAALADLAFSVTPRAGSIFTFIPPGAIGSGRPINFHRPHKSGRAVIEGHILPIFKHRLNSRYGWTSDTFEIV</sequence>
<name>A0A9Q8LI05_PASFU</name>
<feature type="region of interest" description="Disordered" evidence="1">
    <location>
        <begin position="1138"/>
        <end position="1157"/>
    </location>
</feature>
<dbReference type="PANTHER" id="PTHR40788">
    <property type="entry name" value="CLR5 DOMAIN-CONTAINING PROTEIN-RELATED"/>
    <property type="match status" value="1"/>
</dbReference>
<feature type="transmembrane region" description="Helical" evidence="2">
    <location>
        <begin position="477"/>
        <end position="500"/>
    </location>
</feature>
<feature type="region of interest" description="Disordered" evidence="1">
    <location>
        <begin position="53"/>
        <end position="75"/>
    </location>
</feature>
<protein>
    <submittedName>
        <fullName evidence="4">O-acetyltransferase PaAT-1</fullName>
    </submittedName>
</protein>